<organism evidence="2">
    <name type="scientific">Siphoviridae sp. ctd9R8</name>
    <dbReference type="NCBI Taxonomy" id="2825576"/>
    <lineage>
        <taxon>Viruses</taxon>
        <taxon>Duplodnaviria</taxon>
        <taxon>Heunggongvirae</taxon>
        <taxon>Uroviricota</taxon>
        <taxon>Caudoviricetes</taxon>
    </lineage>
</organism>
<sequence length="203" mass="21260">MADEQTTQTTQEQGGAQTAGGDPNVSTQSFAQNILGDVNPDGIVRKTGAQEAAKTFTQDEVNDLIKSRLERERKGLPSKEDLAAFHKWQDDQKSAEQKSAEAIKAQSDRADAAEKKAAALEAKLLATSKGVKPDAADDVVALASLKVSDDMPLEKAIDEVLKKYPQFAGGSAPTTTGVSGGNGSAAISGVEAAFRAKNPGIKF</sequence>
<evidence type="ECO:0000313" key="2">
    <source>
        <dbReference type="EMBL" id="DAE10590.1"/>
    </source>
</evidence>
<feature type="compositionally biased region" description="Low complexity" evidence="1">
    <location>
        <begin position="1"/>
        <end position="21"/>
    </location>
</feature>
<evidence type="ECO:0000256" key="1">
    <source>
        <dbReference type="SAM" id="MobiDB-lite"/>
    </source>
</evidence>
<feature type="region of interest" description="Disordered" evidence="1">
    <location>
        <begin position="1"/>
        <end position="42"/>
    </location>
</feature>
<proteinExistence type="predicted"/>
<accession>A0A8S5PU46</accession>
<dbReference type="EMBL" id="BK015515">
    <property type="protein sequence ID" value="DAE10590.1"/>
    <property type="molecule type" value="Genomic_DNA"/>
</dbReference>
<name>A0A8S5PU46_9CAUD</name>
<protein>
    <submittedName>
        <fullName evidence="2">Major capsid protein</fullName>
    </submittedName>
</protein>
<feature type="region of interest" description="Disordered" evidence="1">
    <location>
        <begin position="70"/>
        <end position="112"/>
    </location>
</feature>
<reference evidence="2" key="1">
    <citation type="journal article" date="2021" name="Proc. Natl. Acad. Sci. U.S.A.">
        <title>A Catalog of Tens of Thousands of Viruses from Human Metagenomes Reveals Hidden Associations with Chronic Diseases.</title>
        <authorList>
            <person name="Tisza M.J."/>
            <person name="Buck C.B."/>
        </authorList>
    </citation>
    <scope>NUCLEOTIDE SEQUENCE</scope>
    <source>
        <strain evidence="2">Ctd9R8</strain>
    </source>
</reference>